<dbReference type="GO" id="GO:0005524">
    <property type="term" value="F:ATP binding"/>
    <property type="evidence" value="ECO:0007669"/>
    <property type="project" value="UniProtKB-KW"/>
</dbReference>
<dbReference type="SUPFAM" id="SSF50891">
    <property type="entry name" value="Cyclophilin-like"/>
    <property type="match status" value="1"/>
</dbReference>
<accession>S6BCD9</accession>
<organism evidence="5 6">
    <name type="scientific">Metapseudomonas resinovorans NBRC 106553</name>
    <dbReference type="NCBI Taxonomy" id="1245471"/>
    <lineage>
        <taxon>Bacteria</taxon>
        <taxon>Pseudomonadati</taxon>
        <taxon>Pseudomonadota</taxon>
        <taxon>Gammaproteobacteria</taxon>
        <taxon>Pseudomonadales</taxon>
        <taxon>Pseudomonadaceae</taxon>
        <taxon>Metapseudomonas</taxon>
    </lineage>
</organism>
<dbReference type="EMBL" id="AP013068">
    <property type="protein sequence ID" value="BAN46719.1"/>
    <property type="molecule type" value="Genomic_DNA"/>
</dbReference>
<evidence type="ECO:0000259" key="4">
    <source>
        <dbReference type="SMART" id="SM00797"/>
    </source>
</evidence>
<dbReference type="RefSeq" id="WP_016490921.1">
    <property type="nucleotide sequence ID" value="NC_021499.1"/>
</dbReference>
<name>S6BCD9_METRE</name>
<dbReference type="InterPro" id="IPR003778">
    <property type="entry name" value="CT_A_B"/>
</dbReference>
<dbReference type="STRING" id="1245471.PCA10_09870"/>
<keyword evidence="2" id="KW-0378">Hydrolase</keyword>
<feature type="domain" description="Carboxyltransferase" evidence="4">
    <location>
        <begin position="25"/>
        <end position="301"/>
    </location>
</feature>
<dbReference type="Gene3D" id="2.40.100.10">
    <property type="entry name" value="Cyclophilin-like"/>
    <property type="match status" value="1"/>
</dbReference>
<evidence type="ECO:0000313" key="5">
    <source>
        <dbReference type="EMBL" id="BAN46719.1"/>
    </source>
</evidence>
<keyword evidence="3" id="KW-0067">ATP-binding</keyword>
<protein>
    <recommendedName>
        <fullName evidence="4">Carboxyltransferase domain-containing protein</fullName>
    </recommendedName>
</protein>
<evidence type="ECO:0000256" key="1">
    <source>
        <dbReference type="ARBA" id="ARBA00022741"/>
    </source>
</evidence>
<keyword evidence="6" id="KW-1185">Reference proteome</keyword>
<proteinExistence type="predicted"/>
<dbReference type="Proteomes" id="UP000015503">
    <property type="component" value="Chromosome"/>
</dbReference>
<dbReference type="HOGENOM" id="CLU_028967_0_3_6"/>
<dbReference type="SMART" id="SM00797">
    <property type="entry name" value="AHS2"/>
    <property type="match status" value="1"/>
</dbReference>
<dbReference type="PANTHER" id="PTHR43309:SF4">
    <property type="entry name" value="CARBOXYLTRANSFERASE DOMAIN-CONTAINING PROTEIN"/>
    <property type="match status" value="1"/>
</dbReference>
<evidence type="ECO:0000256" key="2">
    <source>
        <dbReference type="ARBA" id="ARBA00022801"/>
    </source>
</evidence>
<dbReference type="KEGG" id="pre:PCA10_09870"/>
<dbReference type="AlphaFoldDB" id="S6BCD9"/>
<evidence type="ECO:0000256" key="3">
    <source>
        <dbReference type="ARBA" id="ARBA00022840"/>
    </source>
</evidence>
<dbReference type="NCBIfam" id="TIGR00724">
    <property type="entry name" value="urea_amlyse_rel"/>
    <property type="match status" value="1"/>
</dbReference>
<dbReference type="PATRIC" id="fig|1245471.3.peg.997"/>
<dbReference type="GO" id="GO:0016787">
    <property type="term" value="F:hydrolase activity"/>
    <property type="evidence" value="ECO:0007669"/>
    <property type="project" value="UniProtKB-KW"/>
</dbReference>
<keyword evidence="1" id="KW-0547">Nucleotide-binding</keyword>
<dbReference type="InterPro" id="IPR029000">
    <property type="entry name" value="Cyclophilin-like_dom_sf"/>
</dbReference>
<gene>
    <name evidence="5" type="ORF">PCA10_09870</name>
</gene>
<dbReference type="eggNOG" id="COG1984">
    <property type="taxonomic scope" value="Bacteria"/>
</dbReference>
<dbReference type="OrthoDB" id="9768696at2"/>
<dbReference type="Pfam" id="PF02626">
    <property type="entry name" value="CT_A_B"/>
    <property type="match status" value="1"/>
</dbReference>
<evidence type="ECO:0000313" key="6">
    <source>
        <dbReference type="Proteomes" id="UP000015503"/>
    </source>
</evidence>
<reference evidence="5 6" key="1">
    <citation type="journal article" date="2013" name="Genome Announc.">
        <title>Complete Genome Sequence of the Carbazole Degrader Pseudomonas resinovorans Strain CA10 (NBRC 106553).</title>
        <authorList>
            <person name="Shintani M."/>
            <person name="Hosoyama A."/>
            <person name="Ohji S."/>
            <person name="Tsuchikane K."/>
            <person name="Takarada H."/>
            <person name="Yamazoe A."/>
            <person name="Fujita N."/>
            <person name="Nojiri H."/>
        </authorList>
    </citation>
    <scope>NUCLEOTIDE SEQUENCE [LARGE SCALE GENOMIC DNA]</scope>
    <source>
        <strain evidence="5 6">NBRC 106553</strain>
    </source>
</reference>
<dbReference type="PANTHER" id="PTHR43309">
    <property type="entry name" value="5-OXOPROLINASE SUBUNIT C"/>
    <property type="match status" value="1"/>
</dbReference>
<sequence length="306" mass="32981">MSGLRVIKPGPLSLLQDAGRHGWQHLGVSPAGPMDLLAAAWANRLLGNPRQCAVLEIAQGGVELEAEEALWLAFTGADMPLLVDGEPRLNWSRLHLAAGQRLQIGYARSGQRGYLALVDGIRADAVLGSVACQLREGLGGLEGDGARLAVGDRLAGGSGGFPRGASVPWPWQPDYQAEQVLRVMIGGDAATFAEAQTRAFFEQPWLLSSQSDRMGARLQGDAMVAPQRQWSQGVVSGAIQVPPDGQPIILMADRQTMGGYPVLGWVHPLDLGRLAQCPANRLLRFVAMGLEEAQDELREFYRFFGR</sequence>
<dbReference type="InterPro" id="IPR052708">
    <property type="entry name" value="PxpC"/>
</dbReference>